<protein>
    <submittedName>
        <fullName evidence="2">Uncharacterized protein</fullName>
    </submittedName>
</protein>
<gene>
    <name evidence="2" type="ORF">NPIL_188461</name>
</gene>
<evidence type="ECO:0000313" key="3">
    <source>
        <dbReference type="Proteomes" id="UP000887013"/>
    </source>
</evidence>
<sequence length="126" mass="14389">MNTNSRRRYEYRRRIEAKVRASSEVMKFSTCQKTAQHEDEMIRQNAVIAGVTEGEAELLYSHRSHAVRRRSIEGHSSAAGGEERGTWHATRRCHGRRRHKYTVAYGTHEETRTAGGEDMAAAAENE</sequence>
<dbReference type="AlphaFoldDB" id="A0A8X6PNB2"/>
<reference evidence="2" key="1">
    <citation type="submission" date="2020-08" db="EMBL/GenBank/DDBJ databases">
        <title>Multicomponent nature underlies the extraordinary mechanical properties of spider dragline silk.</title>
        <authorList>
            <person name="Kono N."/>
            <person name="Nakamura H."/>
            <person name="Mori M."/>
            <person name="Yoshida Y."/>
            <person name="Ohtoshi R."/>
            <person name="Malay A.D."/>
            <person name="Moran D.A.P."/>
            <person name="Tomita M."/>
            <person name="Numata K."/>
            <person name="Arakawa K."/>
        </authorList>
    </citation>
    <scope>NUCLEOTIDE SEQUENCE</scope>
</reference>
<dbReference type="Proteomes" id="UP000887013">
    <property type="component" value="Unassembled WGS sequence"/>
</dbReference>
<comment type="caution">
    <text evidence="2">The sequence shown here is derived from an EMBL/GenBank/DDBJ whole genome shotgun (WGS) entry which is preliminary data.</text>
</comment>
<evidence type="ECO:0000313" key="2">
    <source>
        <dbReference type="EMBL" id="GFT80063.1"/>
    </source>
</evidence>
<accession>A0A8X6PNB2</accession>
<proteinExistence type="predicted"/>
<feature type="region of interest" description="Disordered" evidence="1">
    <location>
        <begin position="68"/>
        <end position="95"/>
    </location>
</feature>
<organism evidence="2 3">
    <name type="scientific">Nephila pilipes</name>
    <name type="common">Giant wood spider</name>
    <name type="synonym">Nephila maculata</name>
    <dbReference type="NCBI Taxonomy" id="299642"/>
    <lineage>
        <taxon>Eukaryota</taxon>
        <taxon>Metazoa</taxon>
        <taxon>Ecdysozoa</taxon>
        <taxon>Arthropoda</taxon>
        <taxon>Chelicerata</taxon>
        <taxon>Arachnida</taxon>
        <taxon>Araneae</taxon>
        <taxon>Araneomorphae</taxon>
        <taxon>Entelegynae</taxon>
        <taxon>Araneoidea</taxon>
        <taxon>Nephilidae</taxon>
        <taxon>Nephila</taxon>
    </lineage>
</organism>
<dbReference type="EMBL" id="BMAW01022874">
    <property type="protein sequence ID" value="GFT80063.1"/>
    <property type="molecule type" value="Genomic_DNA"/>
</dbReference>
<keyword evidence="3" id="KW-1185">Reference proteome</keyword>
<evidence type="ECO:0000256" key="1">
    <source>
        <dbReference type="SAM" id="MobiDB-lite"/>
    </source>
</evidence>
<name>A0A8X6PNB2_NEPPI</name>